<dbReference type="EMBL" id="JAMOIL010000017">
    <property type="protein sequence ID" value="MCM0621348.1"/>
    <property type="molecule type" value="Genomic_DNA"/>
</dbReference>
<dbReference type="AlphaFoldDB" id="A0A9X2D8P7"/>
<proteinExistence type="predicted"/>
<keyword evidence="1" id="KW-0812">Transmembrane</keyword>
<keyword evidence="3" id="KW-1185">Reference proteome</keyword>
<evidence type="ECO:0000313" key="3">
    <source>
        <dbReference type="Proteomes" id="UP001139485"/>
    </source>
</evidence>
<dbReference type="RefSeq" id="WP_250056281.1">
    <property type="nucleotide sequence ID" value="NZ_JAMJPH010000028.1"/>
</dbReference>
<gene>
    <name evidence="2" type="ORF">M8330_13715</name>
</gene>
<feature type="transmembrane region" description="Helical" evidence="1">
    <location>
        <begin position="29"/>
        <end position="47"/>
    </location>
</feature>
<accession>A0A9X2D8P7</accession>
<dbReference type="InterPro" id="IPR012667">
    <property type="entry name" value="CbtB_put"/>
</dbReference>
<evidence type="ECO:0000313" key="2">
    <source>
        <dbReference type="EMBL" id="MCM0621348.1"/>
    </source>
</evidence>
<sequence>MSQSTSLAGTTVAGPALAPETVAVPLRELAPWAFFLGLLGLLLLFFVGADQGAVSLPAGSFVHELVHDGRHLLGYPCH</sequence>
<dbReference type="Proteomes" id="UP001139485">
    <property type="component" value="Unassembled WGS sequence"/>
</dbReference>
<comment type="caution">
    <text evidence="2">The sequence shown here is derived from an EMBL/GenBank/DDBJ whole genome shotgun (WGS) entry which is preliminary data.</text>
</comment>
<evidence type="ECO:0000256" key="1">
    <source>
        <dbReference type="SAM" id="Phobius"/>
    </source>
</evidence>
<organism evidence="2 3">
    <name type="scientific">Nocardioides bruguierae</name>
    <dbReference type="NCBI Taxonomy" id="2945102"/>
    <lineage>
        <taxon>Bacteria</taxon>
        <taxon>Bacillati</taxon>
        <taxon>Actinomycetota</taxon>
        <taxon>Actinomycetes</taxon>
        <taxon>Propionibacteriales</taxon>
        <taxon>Nocardioidaceae</taxon>
        <taxon>Nocardioides</taxon>
    </lineage>
</organism>
<keyword evidence="1" id="KW-0472">Membrane</keyword>
<protein>
    <submittedName>
        <fullName evidence="2">CbtB-domain containing protein</fullName>
    </submittedName>
</protein>
<dbReference type="Pfam" id="PF09489">
    <property type="entry name" value="CbtB"/>
    <property type="match status" value="1"/>
</dbReference>
<name>A0A9X2D8P7_9ACTN</name>
<reference evidence="2" key="1">
    <citation type="submission" date="2022-05" db="EMBL/GenBank/DDBJ databases">
        <authorList>
            <person name="Tuo L."/>
        </authorList>
    </citation>
    <scope>NUCLEOTIDE SEQUENCE</scope>
    <source>
        <strain evidence="2">BSK12Z-4</strain>
    </source>
</reference>
<keyword evidence="1" id="KW-1133">Transmembrane helix</keyword>